<dbReference type="GO" id="GO:0016491">
    <property type="term" value="F:oxidoreductase activity"/>
    <property type="evidence" value="ECO:0007669"/>
    <property type="project" value="UniProtKB-KW"/>
</dbReference>
<accession>A0A7S4VJ52</accession>
<dbReference type="PROSITE" id="PS51387">
    <property type="entry name" value="FAD_PCMH"/>
    <property type="match status" value="1"/>
</dbReference>
<proteinExistence type="inferred from homology"/>
<organism evidence="7">
    <name type="scientific">Ditylum brightwellii</name>
    <dbReference type="NCBI Taxonomy" id="49249"/>
    <lineage>
        <taxon>Eukaryota</taxon>
        <taxon>Sar</taxon>
        <taxon>Stramenopiles</taxon>
        <taxon>Ochrophyta</taxon>
        <taxon>Bacillariophyta</taxon>
        <taxon>Mediophyceae</taxon>
        <taxon>Lithodesmiophycidae</taxon>
        <taxon>Lithodesmiales</taxon>
        <taxon>Lithodesmiaceae</taxon>
        <taxon>Ditylum</taxon>
    </lineage>
</organism>
<dbReference type="EMBL" id="HBNS01014656">
    <property type="protein sequence ID" value="CAE4601253.1"/>
    <property type="molecule type" value="Transcribed_RNA"/>
</dbReference>
<evidence type="ECO:0000256" key="4">
    <source>
        <dbReference type="ARBA" id="ARBA00022827"/>
    </source>
</evidence>
<comment type="cofactor">
    <cofactor evidence="1">
        <name>FAD</name>
        <dbReference type="ChEBI" id="CHEBI:57692"/>
    </cofactor>
</comment>
<dbReference type="InterPro" id="IPR036318">
    <property type="entry name" value="FAD-bd_PCMH-like_sf"/>
</dbReference>
<reference evidence="7" key="1">
    <citation type="submission" date="2021-01" db="EMBL/GenBank/DDBJ databases">
        <authorList>
            <person name="Corre E."/>
            <person name="Pelletier E."/>
            <person name="Niang G."/>
            <person name="Scheremetjew M."/>
            <person name="Finn R."/>
            <person name="Kale V."/>
            <person name="Holt S."/>
            <person name="Cochrane G."/>
            <person name="Meng A."/>
            <person name="Brown T."/>
            <person name="Cohen L."/>
        </authorList>
    </citation>
    <scope>NUCLEOTIDE SEQUENCE</scope>
    <source>
        <strain evidence="7">GSO104</strain>
    </source>
</reference>
<dbReference type="GO" id="GO:0071949">
    <property type="term" value="F:FAD binding"/>
    <property type="evidence" value="ECO:0007669"/>
    <property type="project" value="InterPro"/>
</dbReference>
<evidence type="ECO:0000256" key="5">
    <source>
        <dbReference type="ARBA" id="ARBA00023002"/>
    </source>
</evidence>
<evidence type="ECO:0000256" key="2">
    <source>
        <dbReference type="ARBA" id="ARBA00005466"/>
    </source>
</evidence>
<dbReference type="Gene3D" id="3.30.465.10">
    <property type="match status" value="1"/>
</dbReference>
<keyword evidence="3" id="KW-0285">Flavoprotein</keyword>
<sequence length="485" mass="52044">MVHEITEKESINEWFSKRTWSVSGNRVGAGEEDVIDTKAERVVFPRDTEEVSQILSSLPPSQPVAVVCGGHSSSNTSTVAVANAVVVDLQNLNSVSVDEEKMEVTAGGGVTFRSLAEAVGDADGALPIGTGDTVGVTGYLVNGGISGYFGRRLGMLGQRVIELTFVTADGVIKILSPSSSSDEDSTLFNSVLGAGSALGVVTSVTLKMESGSSFQSGGQVIVPCGTQDSAKRFARLALSFLRDSVLPDESVSMELVVTADFTCISTFIFYDSFKFDPISYVNPIRDAATAGNVPIVVDNVTQWNTWLEAASCLWPIIKEMKGNPLVRMDHSMGTTTYPDDDLLNFIANEWIGGVPLEDASQSIVEIRTLGGAALSGEKLPSGNCSSLVFADMIIAYDANGKSVDERRSIKNSVDCVVSLAREQKDVQVDFSATHSQADDPPVTTARDRGIEIFGSEVKYEQIRHAKQKYDAKNRFQCHPFTSFLS</sequence>
<evidence type="ECO:0000313" key="7">
    <source>
        <dbReference type="EMBL" id="CAE4601253.1"/>
    </source>
</evidence>
<dbReference type="InterPro" id="IPR016166">
    <property type="entry name" value="FAD-bd_PCMH"/>
</dbReference>
<evidence type="ECO:0000259" key="6">
    <source>
        <dbReference type="PROSITE" id="PS51387"/>
    </source>
</evidence>
<dbReference type="InterPro" id="IPR050416">
    <property type="entry name" value="FAD-linked_Oxidoreductase"/>
</dbReference>
<name>A0A7S4VJ52_9STRA</name>
<dbReference type="AlphaFoldDB" id="A0A7S4VJ52"/>
<comment type="similarity">
    <text evidence="2">Belongs to the oxygen-dependent FAD-linked oxidoreductase family.</text>
</comment>
<dbReference type="SUPFAM" id="SSF56176">
    <property type="entry name" value="FAD-binding/transporter-associated domain-like"/>
    <property type="match status" value="1"/>
</dbReference>
<dbReference type="Gene3D" id="3.40.462.20">
    <property type="match status" value="1"/>
</dbReference>
<keyword evidence="5" id="KW-0560">Oxidoreductase</keyword>
<dbReference type="InterPro" id="IPR006094">
    <property type="entry name" value="Oxid_FAD_bind_N"/>
</dbReference>
<feature type="domain" description="FAD-binding PCMH-type" evidence="6">
    <location>
        <begin position="35"/>
        <end position="211"/>
    </location>
</feature>
<gene>
    <name evidence="7" type="ORF">DBRI00130_LOCUS11789</name>
</gene>
<dbReference type="PANTHER" id="PTHR42973:SF39">
    <property type="entry name" value="FAD-BINDING PCMH-TYPE DOMAIN-CONTAINING PROTEIN"/>
    <property type="match status" value="1"/>
</dbReference>
<dbReference type="PANTHER" id="PTHR42973">
    <property type="entry name" value="BINDING OXIDOREDUCTASE, PUTATIVE (AFU_ORTHOLOGUE AFUA_1G17690)-RELATED"/>
    <property type="match status" value="1"/>
</dbReference>
<evidence type="ECO:0000256" key="1">
    <source>
        <dbReference type="ARBA" id="ARBA00001974"/>
    </source>
</evidence>
<dbReference type="Pfam" id="PF01565">
    <property type="entry name" value="FAD_binding_4"/>
    <property type="match status" value="1"/>
</dbReference>
<protein>
    <recommendedName>
        <fullName evidence="6">FAD-binding PCMH-type domain-containing protein</fullName>
    </recommendedName>
</protein>
<keyword evidence="4" id="KW-0274">FAD</keyword>
<dbReference type="InterPro" id="IPR016169">
    <property type="entry name" value="FAD-bd_PCMH_sub2"/>
</dbReference>
<evidence type="ECO:0000256" key="3">
    <source>
        <dbReference type="ARBA" id="ARBA00022630"/>
    </source>
</evidence>